<evidence type="ECO:0000256" key="1">
    <source>
        <dbReference type="SAM" id="SignalP"/>
    </source>
</evidence>
<accession>A0ABX1RVE3</accession>
<sequence>MHQLKLIVLSISMLCVANLKAQNAMVKSHQMNNMEKATSAKQHQITLKKDELLLIISSITKPGAQEAMNGYFQKVFPIASKNGFKPLANFPIDKVVAGSYRPNNFFGLYTWTNQKAVDAFLKELPNSELRPMRLKVWEELKQPVVIVDKETTLTFNEGKVYEITMLWNKKRLKEKKIKKHGGRILFNAPVSGYEDLTSGNAPQQIAIVEWNSEEEAKAYKYHVHGSLDNEEAFYTHIQIPEKK</sequence>
<keyword evidence="3" id="KW-1185">Reference proteome</keyword>
<reference evidence="2 3" key="1">
    <citation type="submission" date="2020-04" db="EMBL/GenBank/DDBJ databases">
        <title>A Flavivirga sp. nov.</title>
        <authorList>
            <person name="Sun X."/>
        </authorList>
    </citation>
    <scope>NUCLEOTIDE SEQUENCE [LARGE SCALE GENOMIC DNA]</scope>
    <source>
        <strain evidence="2 3">Y03</strain>
    </source>
</reference>
<dbReference type="Proteomes" id="UP000746690">
    <property type="component" value="Unassembled WGS sequence"/>
</dbReference>
<evidence type="ECO:0008006" key="4">
    <source>
        <dbReference type="Google" id="ProtNLM"/>
    </source>
</evidence>
<comment type="caution">
    <text evidence="2">The sequence shown here is derived from an EMBL/GenBank/DDBJ whole genome shotgun (WGS) entry which is preliminary data.</text>
</comment>
<protein>
    <recommendedName>
        <fullName evidence="4">DUF3291 domain-containing protein</fullName>
    </recommendedName>
</protein>
<evidence type="ECO:0000313" key="2">
    <source>
        <dbReference type="EMBL" id="NMH87525.1"/>
    </source>
</evidence>
<dbReference type="EMBL" id="JABBHF010000004">
    <property type="protein sequence ID" value="NMH87525.1"/>
    <property type="molecule type" value="Genomic_DNA"/>
</dbReference>
<proteinExistence type="predicted"/>
<name>A0ABX1RVE3_9FLAO</name>
<gene>
    <name evidence="2" type="ORF">HHX25_08420</name>
</gene>
<feature type="signal peptide" evidence="1">
    <location>
        <begin position="1"/>
        <end position="21"/>
    </location>
</feature>
<organism evidence="2 3">
    <name type="scientific">Flavivirga algicola</name>
    <dbReference type="NCBI Taxonomy" id="2729136"/>
    <lineage>
        <taxon>Bacteria</taxon>
        <taxon>Pseudomonadati</taxon>
        <taxon>Bacteroidota</taxon>
        <taxon>Flavobacteriia</taxon>
        <taxon>Flavobacteriales</taxon>
        <taxon>Flavobacteriaceae</taxon>
        <taxon>Flavivirga</taxon>
    </lineage>
</organism>
<evidence type="ECO:0000313" key="3">
    <source>
        <dbReference type="Proteomes" id="UP000746690"/>
    </source>
</evidence>
<dbReference type="RefSeq" id="WP_169672113.1">
    <property type="nucleotide sequence ID" value="NZ_JABBHF010000004.1"/>
</dbReference>
<keyword evidence="1" id="KW-0732">Signal</keyword>
<feature type="chain" id="PRO_5045854127" description="DUF3291 domain-containing protein" evidence="1">
    <location>
        <begin position="22"/>
        <end position="243"/>
    </location>
</feature>